<evidence type="ECO:0000313" key="3">
    <source>
        <dbReference type="WBParaSite" id="TCNE_0001294901-mRNA-1"/>
    </source>
</evidence>
<dbReference type="EMBL" id="UYWY01021491">
    <property type="protein sequence ID" value="VDM44270.1"/>
    <property type="molecule type" value="Genomic_DNA"/>
</dbReference>
<dbReference type="Proteomes" id="UP000050794">
    <property type="component" value="Unassembled WGS sequence"/>
</dbReference>
<name>A0A183UWS9_TOXCA</name>
<accession>A0A183UWS9</accession>
<dbReference type="AlphaFoldDB" id="A0A183UWS9"/>
<organism evidence="2 3">
    <name type="scientific">Toxocara canis</name>
    <name type="common">Canine roundworm</name>
    <dbReference type="NCBI Taxonomy" id="6265"/>
    <lineage>
        <taxon>Eukaryota</taxon>
        <taxon>Metazoa</taxon>
        <taxon>Ecdysozoa</taxon>
        <taxon>Nematoda</taxon>
        <taxon>Chromadorea</taxon>
        <taxon>Rhabditida</taxon>
        <taxon>Spirurina</taxon>
        <taxon>Ascaridomorpha</taxon>
        <taxon>Ascaridoidea</taxon>
        <taxon>Toxocaridae</taxon>
        <taxon>Toxocara</taxon>
    </lineage>
</organism>
<sequence>MGRTFPAQEREILDPVPLRLTRVGFEPTPPQRLVPKTSALDHSAISPGYCQGYRSNAPIEETWEREILNPVALRMTRMGFEPTPPERLVPKTSALDRSAISPRISHTYRFNAPIREMALGLTRVGFEPTHPKRLVPKTSALDRSAISPRICNSYRLSAPIKLPSVGTRNSESCVAWFDESGIRTHASEETGALNQRLRPLGHLAEIFGAWSDDSGIRTHASEETVALGLTRLGFERTPPKRLVPKTSALDHSAISPRKPLSYRFNAPIQECHDSKNMNCVGTRISKSSGAWYDETVIRTHASEETGA</sequence>
<evidence type="ECO:0000313" key="2">
    <source>
        <dbReference type="Proteomes" id="UP000050794"/>
    </source>
</evidence>
<reference evidence="1 2" key="2">
    <citation type="submission" date="2018-11" db="EMBL/GenBank/DDBJ databases">
        <authorList>
            <consortium name="Pathogen Informatics"/>
        </authorList>
    </citation>
    <scope>NUCLEOTIDE SEQUENCE [LARGE SCALE GENOMIC DNA]</scope>
</reference>
<gene>
    <name evidence="1" type="ORF">TCNE_LOCUS12949</name>
</gene>
<keyword evidence="2" id="KW-1185">Reference proteome</keyword>
<reference evidence="3" key="1">
    <citation type="submission" date="2016-06" db="UniProtKB">
        <authorList>
            <consortium name="WormBaseParasite"/>
        </authorList>
    </citation>
    <scope>IDENTIFICATION</scope>
</reference>
<protein>
    <submittedName>
        <fullName evidence="1 3">Uncharacterized protein</fullName>
    </submittedName>
</protein>
<dbReference type="WBParaSite" id="TCNE_0001294901-mRNA-1">
    <property type="protein sequence ID" value="TCNE_0001294901-mRNA-1"/>
    <property type="gene ID" value="TCNE_0001294901"/>
</dbReference>
<proteinExistence type="predicted"/>
<evidence type="ECO:0000313" key="1">
    <source>
        <dbReference type="EMBL" id="VDM44270.1"/>
    </source>
</evidence>